<feature type="domain" description="Sulfatase N-terminal" evidence="3">
    <location>
        <begin position="14"/>
        <end position="358"/>
    </location>
</feature>
<organism evidence="4 6">
    <name type="scientific">Hungatella hathewayi</name>
    <dbReference type="NCBI Taxonomy" id="154046"/>
    <lineage>
        <taxon>Bacteria</taxon>
        <taxon>Bacillati</taxon>
        <taxon>Bacillota</taxon>
        <taxon>Clostridia</taxon>
        <taxon>Lachnospirales</taxon>
        <taxon>Lachnospiraceae</taxon>
        <taxon>Hungatella</taxon>
    </lineage>
</organism>
<dbReference type="InterPro" id="IPR017850">
    <property type="entry name" value="Alkaline_phosphatase_core_sf"/>
</dbReference>
<dbReference type="AlphaFoldDB" id="A0A174I8C9"/>
<dbReference type="Proteomes" id="UP000261257">
    <property type="component" value="Unassembled WGS sequence"/>
</dbReference>
<keyword evidence="2 4" id="KW-0378">Hydrolase</keyword>
<dbReference type="EMBL" id="QSSQ01000012">
    <property type="protein sequence ID" value="RGM03814.1"/>
    <property type="molecule type" value="Genomic_DNA"/>
</dbReference>
<evidence type="ECO:0000259" key="3">
    <source>
        <dbReference type="Pfam" id="PF00884"/>
    </source>
</evidence>
<dbReference type="PANTHER" id="PTHR42693:SF53">
    <property type="entry name" value="ENDO-4-O-SULFATASE"/>
    <property type="match status" value="1"/>
</dbReference>
<protein>
    <submittedName>
        <fullName evidence="4">Arylsulfatase</fullName>
        <ecNumber evidence="4">3.1.6.1</ecNumber>
    </submittedName>
    <submittedName>
        <fullName evidence="5">DUF229 domain-containing protein</fullName>
    </submittedName>
</protein>
<evidence type="ECO:0000256" key="2">
    <source>
        <dbReference type="ARBA" id="ARBA00022801"/>
    </source>
</evidence>
<sequence>MNAQQEMQPNTKDNILLITTDQQRFDTINAWGNQSIFTPHLNYMAAMGTSFTGCYASCPICVPSRTTIMTGIEGYESGVVSNADHRAFMEARTAKRLTLPAMLTDAGYQTCAKGKMHFEPARACYGFEHMTLPLDYMRACDKRGDRVRPKVHGIGECLMEPVISTVEVRDSMTTWIGDEAIDFIETRDPLRPFFLWTSFTKPHPPFDPCRDFWELYQQISMPEPVYGDWSHSLEDTPQGFLAGSYENTDMHLFGPEQITASRRAYYACITQVDYQLGRLFGALREHGLFENTWILFTSDHGEMLGDHYMSQKNLFFEGSAHVPFILVPPAGRAIPHNNQVDGVITLADVFPTILAMAGLTPPEDGSGENLLPFLSGKGQKEKIFYGDSLHTNFCVMEDRKKLIYTRIGSSMLLFDLEKDPMERHNLADDPKYWEVRERLWNLLISHVKKTAPQVLKPGSGTDNSDTFISIPAPRFPGDMPGRWLGFHYHDYTVDTFH</sequence>
<dbReference type="RefSeq" id="WP_055657885.1">
    <property type="nucleotide sequence ID" value="NZ_CABIXC010000012.1"/>
</dbReference>
<dbReference type="GO" id="GO:0004065">
    <property type="term" value="F:arylsulfatase activity"/>
    <property type="evidence" value="ECO:0007669"/>
    <property type="project" value="UniProtKB-EC"/>
</dbReference>
<dbReference type="EC" id="3.1.6.1" evidence="4"/>
<gene>
    <name evidence="5" type="ORF">DXC39_14325</name>
    <name evidence="4" type="ORF">ERS852407_04039</name>
</gene>
<dbReference type="InterPro" id="IPR000917">
    <property type="entry name" value="Sulfatase_N"/>
</dbReference>
<comment type="similarity">
    <text evidence="1">Belongs to the sulfatase family.</text>
</comment>
<dbReference type="Proteomes" id="UP000095651">
    <property type="component" value="Unassembled WGS sequence"/>
</dbReference>
<evidence type="ECO:0000313" key="5">
    <source>
        <dbReference type="EMBL" id="RGM03814.1"/>
    </source>
</evidence>
<reference evidence="4 6" key="1">
    <citation type="submission" date="2015-09" db="EMBL/GenBank/DDBJ databases">
        <authorList>
            <consortium name="Pathogen Informatics"/>
        </authorList>
    </citation>
    <scope>NUCLEOTIDE SEQUENCE [LARGE SCALE GENOMIC DNA]</scope>
    <source>
        <strain evidence="4 6">2789STDY5608850</strain>
    </source>
</reference>
<proteinExistence type="inferred from homology"/>
<dbReference type="PANTHER" id="PTHR42693">
    <property type="entry name" value="ARYLSULFATASE FAMILY MEMBER"/>
    <property type="match status" value="1"/>
</dbReference>
<reference evidence="5 7" key="2">
    <citation type="submission" date="2018-08" db="EMBL/GenBank/DDBJ databases">
        <title>A genome reference for cultivated species of the human gut microbiota.</title>
        <authorList>
            <person name="Zou Y."/>
            <person name="Xue W."/>
            <person name="Luo G."/>
        </authorList>
    </citation>
    <scope>NUCLEOTIDE SEQUENCE [LARGE SCALE GENOMIC DNA]</scope>
    <source>
        <strain evidence="5 7">TF05-11AC</strain>
    </source>
</reference>
<evidence type="ECO:0000256" key="1">
    <source>
        <dbReference type="ARBA" id="ARBA00008779"/>
    </source>
</evidence>
<name>A0A174I8C9_9FIRM</name>
<dbReference type="Pfam" id="PF00884">
    <property type="entry name" value="Sulfatase"/>
    <property type="match status" value="1"/>
</dbReference>
<evidence type="ECO:0000313" key="4">
    <source>
        <dbReference type="EMBL" id="CUO81335.1"/>
    </source>
</evidence>
<dbReference type="EMBL" id="CYZE01000012">
    <property type="protein sequence ID" value="CUO81335.1"/>
    <property type="molecule type" value="Genomic_DNA"/>
</dbReference>
<dbReference type="InterPro" id="IPR050738">
    <property type="entry name" value="Sulfatase"/>
</dbReference>
<accession>A0A174I8C9</accession>
<dbReference type="Gene3D" id="3.40.720.10">
    <property type="entry name" value="Alkaline Phosphatase, subunit A"/>
    <property type="match status" value="1"/>
</dbReference>
<evidence type="ECO:0000313" key="6">
    <source>
        <dbReference type="Proteomes" id="UP000095651"/>
    </source>
</evidence>
<evidence type="ECO:0000313" key="7">
    <source>
        <dbReference type="Proteomes" id="UP000261257"/>
    </source>
</evidence>
<dbReference type="SUPFAM" id="SSF53649">
    <property type="entry name" value="Alkaline phosphatase-like"/>
    <property type="match status" value="1"/>
</dbReference>
<dbReference type="CDD" id="cd16022">
    <property type="entry name" value="sulfatase_like"/>
    <property type="match status" value="1"/>
</dbReference>